<evidence type="ECO:0000256" key="8">
    <source>
        <dbReference type="PROSITE-ProRule" id="PRU01360"/>
    </source>
</evidence>
<keyword evidence="5 9" id="KW-0798">TonB box</keyword>
<evidence type="ECO:0000256" key="1">
    <source>
        <dbReference type="ARBA" id="ARBA00004571"/>
    </source>
</evidence>
<dbReference type="FunFam" id="2.170.130.10:FF:000008">
    <property type="entry name" value="SusC/RagA family TonB-linked outer membrane protein"/>
    <property type="match status" value="1"/>
</dbReference>
<name>A0A4S3M6B4_9FLAO</name>
<keyword evidence="4 8" id="KW-0812">Transmembrane</keyword>
<dbReference type="Pfam" id="PF00593">
    <property type="entry name" value="TonB_dep_Rec_b-barrel"/>
    <property type="match status" value="1"/>
</dbReference>
<dbReference type="NCBIfam" id="TIGR04057">
    <property type="entry name" value="SusC_RagA_signa"/>
    <property type="match status" value="1"/>
</dbReference>
<proteinExistence type="inferred from homology"/>
<dbReference type="InterPro" id="IPR039426">
    <property type="entry name" value="TonB-dep_rcpt-like"/>
</dbReference>
<evidence type="ECO:0000313" key="13">
    <source>
        <dbReference type="EMBL" id="THD69767.1"/>
    </source>
</evidence>
<evidence type="ECO:0000256" key="4">
    <source>
        <dbReference type="ARBA" id="ARBA00022692"/>
    </source>
</evidence>
<comment type="caution">
    <text evidence="13">The sequence shown here is derived from an EMBL/GenBank/DDBJ whole genome shotgun (WGS) entry which is preliminary data.</text>
</comment>
<dbReference type="InterPro" id="IPR012910">
    <property type="entry name" value="Plug_dom"/>
</dbReference>
<dbReference type="Gene3D" id="2.60.40.1120">
    <property type="entry name" value="Carboxypeptidase-like, regulatory domain"/>
    <property type="match status" value="1"/>
</dbReference>
<keyword evidence="2 8" id="KW-0813">Transport</keyword>
<dbReference type="Pfam" id="PF07715">
    <property type="entry name" value="Plug"/>
    <property type="match status" value="1"/>
</dbReference>
<evidence type="ECO:0000259" key="11">
    <source>
        <dbReference type="Pfam" id="PF00593"/>
    </source>
</evidence>
<dbReference type="OrthoDB" id="9768177at2"/>
<evidence type="ECO:0000256" key="10">
    <source>
        <dbReference type="SAM" id="SignalP"/>
    </source>
</evidence>
<comment type="subcellular location">
    <subcellularLocation>
        <location evidence="1 8">Cell outer membrane</location>
        <topology evidence="1 8">Multi-pass membrane protein</topology>
    </subcellularLocation>
</comment>
<dbReference type="Pfam" id="PF13715">
    <property type="entry name" value="CarbopepD_reg_2"/>
    <property type="match status" value="1"/>
</dbReference>
<evidence type="ECO:0000256" key="2">
    <source>
        <dbReference type="ARBA" id="ARBA00022448"/>
    </source>
</evidence>
<comment type="similarity">
    <text evidence="8 9">Belongs to the TonB-dependent receptor family.</text>
</comment>
<dbReference type="RefSeq" id="WP_136335257.1">
    <property type="nucleotide sequence ID" value="NZ_QXMP01000002.1"/>
</dbReference>
<evidence type="ECO:0000256" key="6">
    <source>
        <dbReference type="ARBA" id="ARBA00023136"/>
    </source>
</evidence>
<feature type="chain" id="PRO_5020820875" evidence="10">
    <location>
        <begin position="22"/>
        <end position="986"/>
    </location>
</feature>
<dbReference type="EMBL" id="SSMC01000001">
    <property type="protein sequence ID" value="THD69767.1"/>
    <property type="molecule type" value="Genomic_DNA"/>
</dbReference>
<dbReference type="Proteomes" id="UP000305939">
    <property type="component" value="Unassembled WGS sequence"/>
</dbReference>
<feature type="domain" description="TonB-dependent receptor-like beta-barrel" evidence="11">
    <location>
        <begin position="382"/>
        <end position="950"/>
    </location>
</feature>
<dbReference type="InterPro" id="IPR008969">
    <property type="entry name" value="CarboxyPept-like_regulatory"/>
</dbReference>
<dbReference type="NCBIfam" id="TIGR04056">
    <property type="entry name" value="OMP_RagA_SusC"/>
    <property type="match status" value="1"/>
</dbReference>
<keyword evidence="14" id="KW-1185">Reference proteome</keyword>
<dbReference type="GO" id="GO:0009279">
    <property type="term" value="C:cell outer membrane"/>
    <property type="evidence" value="ECO:0007669"/>
    <property type="project" value="UniProtKB-SubCell"/>
</dbReference>
<dbReference type="Gene3D" id="2.170.130.10">
    <property type="entry name" value="TonB-dependent receptor, plug domain"/>
    <property type="match status" value="1"/>
</dbReference>
<evidence type="ECO:0000259" key="12">
    <source>
        <dbReference type="Pfam" id="PF07715"/>
    </source>
</evidence>
<keyword evidence="13" id="KW-0675">Receptor</keyword>
<evidence type="ECO:0000256" key="7">
    <source>
        <dbReference type="ARBA" id="ARBA00023237"/>
    </source>
</evidence>
<evidence type="ECO:0000256" key="9">
    <source>
        <dbReference type="RuleBase" id="RU003357"/>
    </source>
</evidence>
<dbReference type="InterPro" id="IPR037066">
    <property type="entry name" value="Plug_dom_sf"/>
</dbReference>
<dbReference type="InterPro" id="IPR023997">
    <property type="entry name" value="TonB-dep_OMP_SusC/RagA_CS"/>
</dbReference>
<keyword evidence="6 8" id="KW-0472">Membrane</keyword>
<keyword evidence="7 8" id="KW-0998">Cell outer membrane</keyword>
<reference evidence="13 14" key="1">
    <citation type="submission" date="2019-04" db="EMBL/GenBank/DDBJ databases">
        <title>Draft genome sequence of Robertkochia marina CC-AMO-30D.</title>
        <authorList>
            <person name="Hameed A."/>
            <person name="Lin S.-Y."/>
            <person name="Shahina M."/>
            <person name="Lai W.-A."/>
            <person name="Young C.-C."/>
        </authorList>
    </citation>
    <scope>NUCLEOTIDE SEQUENCE [LARGE SCALE GENOMIC DNA]</scope>
    <source>
        <strain evidence="13 14">CC-AMO-30D</strain>
    </source>
</reference>
<sequence length="986" mass="107950">MKTMHRCITMFLLLFGLMAQAQEIVRGVVVEAATGTPLPGVNVVVQGTTRGTATDFDGNFAIEAAQGETLVISYIGFKTQQVPVTGQPMNIALEEDSGLLDEVVVIGYGTVKKEEATDAVDVVSTEDFNQGPIVSAQQLIQGKVAGVSITTGSGAPGEGSNVLIRGISSLSLNSNPLFVVDGVPLNDGGVGGSRNPLNLINPNDIESMSVLKDASATSIYGSRAANGVILITTKKGKAGELKLNYSGITSVYEPVNKVDVLTADEFRNVVNTYGNDDDIARLGTASTDWQDLIYNSAFGGDHTLSAQGGIFNIPFRASAGYTDQEGILRGDKLERVTGSFNLRPRLLNDDLLLEFNARVSRTDNTFANREAIGSANAFDPTQSVYDVNSPYYAFTDANGTDFGYTSYLNAAGTQQLNLAPTNPIALLDLVKDQATVDRFVGNFKVDYSLPWVEGLTATVNAGYDYSSSEGFSQTQPNIPTPSIGFDGRRNDYTQEAINKLFDAYVTYNNDFGNNNLEATAGYSYQQFEFDNFSRSEERILNADGSLNEEASINQEFIDKSRNVLLSYFGRVKYDINNKYIIKASLRADASSKLNPEDRWGYFPSVAAAWNIHNEGFMSGGFFDQLKLRLGYGEVGNVNGLGDYNFLTRYVGSTNTAQYQFGTQFYNTYRPEPINEDLKWEVGSTWNAGLDFAILNSRVNGSVNAYLKKTNDLIANTIVDPFTNFGNVIPANIGDMENKGVEVELGVTAVETENFSWTINYNVAFNDNTITRLPDTQDVGGISGGVGNTIQRHQEGISPFSYFVYKQIYDEDGNPIEGAVADINGDGQINTDDRYFYKDPYADIIMGLSTSINWNNWDFQAVSRANIGNYAYNNVASTSAINNVFQNDILTNTHSEILTTEFQQFTEVNLISDYYIENASFFRLDNVTLGYTLQEGFFGNPLRIYGAANNLLVISNYSGLDPEITGGIDNNFYPRPRVFVLGLNLNF</sequence>
<evidence type="ECO:0000256" key="3">
    <source>
        <dbReference type="ARBA" id="ARBA00022452"/>
    </source>
</evidence>
<dbReference type="Gene3D" id="2.40.170.20">
    <property type="entry name" value="TonB-dependent receptor, beta-barrel domain"/>
    <property type="match status" value="1"/>
</dbReference>
<evidence type="ECO:0000313" key="14">
    <source>
        <dbReference type="Proteomes" id="UP000305939"/>
    </source>
</evidence>
<dbReference type="SUPFAM" id="SSF49464">
    <property type="entry name" value="Carboxypeptidase regulatory domain-like"/>
    <property type="match status" value="1"/>
</dbReference>
<keyword evidence="3 8" id="KW-1134">Transmembrane beta strand</keyword>
<dbReference type="InterPro" id="IPR023996">
    <property type="entry name" value="TonB-dep_OMP_SusC/RagA"/>
</dbReference>
<feature type="domain" description="TonB-dependent receptor plug" evidence="12">
    <location>
        <begin position="113"/>
        <end position="228"/>
    </location>
</feature>
<dbReference type="InterPro" id="IPR000531">
    <property type="entry name" value="Beta-barrel_TonB"/>
</dbReference>
<protein>
    <submittedName>
        <fullName evidence="13">TonB-dependent receptor</fullName>
    </submittedName>
</protein>
<feature type="signal peptide" evidence="10">
    <location>
        <begin position="1"/>
        <end position="21"/>
    </location>
</feature>
<dbReference type="AlphaFoldDB" id="A0A4S3M6B4"/>
<keyword evidence="10" id="KW-0732">Signal</keyword>
<organism evidence="13 14">
    <name type="scientific">Robertkochia marina</name>
    <dbReference type="NCBI Taxonomy" id="1227945"/>
    <lineage>
        <taxon>Bacteria</taxon>
        <taxon>Pseudomonadati</taxon>
        <taxon>Bacteroidota</taxon>
        <taxon>Flavobacteriia</taxon>
        <taxon>Flavobacteriales</taxon>
        <taxon>Flavobacteriaceae</taxon>
        <taxon>Robertkochia</taxon>
    </lineage>
</organism>
<dbReference type="InterPro" id="IPR036942">
    <property type="entry name" value="Beta-barrel_TonB_sf"/>
</dbReference>
<accession>A0A4S3M6B4</accession>
<evidence type="ECO:0000256" key="5">
    <source>
        <dbReference type="ARBA" id="ARBA00023077"/>
    </source>
</evidence>
<dbReference type="FunFam" id="2.60.40.1120:FF:000003">
    <property type="entry name" value="Outer membrane protein Omp121"/>
    <property type="match status" value="1"/>
</dbReference>
<dbReference type="SUPFAM" id="SSF56935">
    <property type="entry name" value="Porins"/>
    <property type="match status" value="1"/>
</dbReference>
<dbReference type="PROSITE" id="PS52016">
    <property type="entry name" value="TONB_DEPENDENT_REC_3"/>
    <property type="match status" value="1"/>
</dbReference>
<gene>
    <name evidence="13" type="ORF">E7Z59_05420</name>
</gene>